<gene>
    <name evidence="1" type="ORF">JAAARDRAFT_39946</name>
</gene>
<dbReference type="OrthoDB" id="435275at2759"/>
<accession>A0A067PQS7</accession>
<name>A0A067PQS7_9AGAM</name>
<dbReference type="InParanoid" id="A0A067PQS7"/>
<keyword evidence="2" id="KW-1185">Reference proteome</keyword>
<dbReference type="HOGENOM" id="CLU_3092964_0_0_1"/>
<dbReference type="AlphaFoldDB" id="A0A067PQS7"/>
<proteinExistence type="predicted"/>
<dbReference type="EMBL" id="KL197738">
    <property type="protein sequence ID" value="KDQ52671.1"/>
    <property type="molecule type" value="Genomic_DNA"/>
</dbReference>
<sequence length="52" mass="5637">AICTTRTSQVSYSGGLMRLQTELLFSVEFTVVNQESKSWGRAECSGGVDGIH</sequence>
<organism evidence="1 2">
    <name type="scientific">Jaapia argillacea MUCL 33604</name>
    <dbReference type="NCBI Taxonomy" id="933084"/>
    <lineage>
        <taxon>Eukaryota</taxon>
        <taxon>Fungi</taxon>
        <taxon>Dikarya</taxon>
        <taxon>Basidiomycota</taxon>
        <taxon>Agaricomycotina</taxon>
        <taxon>Agaricomycetes</taxon>
        <taxon>Agaricomycetidae</taxon>
        <taxon>Jaapiales</taxon>
        <taxon>Jaapiaceae</taxon>
        <taxon>Jaapia</taxon>
    </lineage>
</organism>
<evidence type="ECO:0000313" key="2">
    <source>
        <dbReference type="Proteomes" id="UP000027265"/>
    </source>
</evidence>
<feature type="non-terminal residue" evidence="1">
    <location>
        <position position="1"/>
    </location>
</feature>
<evidence type="ECO:0000313" key="1">
    <source>
        <dbReference type="EMBL" id="KDQ52671.1"/>
    </source>
</evidence>
<protein>
    <submittedName>
        <fullName evidence="1">Uncharacterized protein</fullName>
    </submittedName>
</protein>
<dbReference type="Proteomes" id="UP000027265">
    <property type="component" value="Unassembled WGS sequence"/>
</dbReference>
<reference evidence="2" key="1">
    <citation type="journal article" date="2014" name="Proc. Natl. Acad. Sci. U.S.A.">
        <title>Extensive sampling of basidiomycete genomes demonstrates inadequacy of the white-rot/brown-rot paradigm for wood decay fungi.</title>
        <authorList>
            <person name="Riley R."/>
            <person name="Salamov A.A."/>
            <person name="Brown D.W."/>
            <person name="Nagy L.G."/>
            <person name="Floudas D."/>
            <person name="Held B.W."/>
            <person name="Levasseur A."/>
            <person name="Lombard V."/>
            <person name="Morin E."/>
            <person name="Otillar R."/>
            <person name="Lindquist E.A."/>
            <person name="Sun H."/>
            <person name="LaButti K.M."/>
            <person name="Schmutz J."/>
            <person name="Jabbour D."/>
            <person name="Luo H."/>
            <person name="Baker S.E."/>
            <person name="Pisabarro A.G."/>
            <person name="Walton J.D."/>
            <person name="Blanchette R.A."/>
            <person name="Henrissat B."/>
            <person name="Martin F."/>
            <person name="Cullen D."/>
            <person name="Hibbett D.S."/>
            <person name="Grigoriev I.V."/>
        </authorList>
    </citation>
    <scope>NUCLEOTIDE SEQUENCE [LARGE SCALE GENOMIC DNA]</scope>
    <source>
        <strain evidence="2">MUCL 33604</strain>
    </source>
</reference>